<keyword evidence="2" id="KW-0812">Transmembrane</keyword>
<feature type="compositionally biased region" description="Polar residues" evidence="1">
    <location>
        <begin position="221"/>
        <end position="231"/>
    </location>
</feature>
<dbReference type="EMBL" id="GDQN01008624">
    <property type="protein sequence ID" value="JAT82430.1"/>
    <property type="molecule type" value="Transcribed_RNA"/>
</dbReference>
<name>A0A1E1W633_PECGO</name>
<protein>
    <submittedName>
        <fullName evidence="3">Uncharacterized protein</fullName>
    </submittedName>
</protein>
<evidence type="ECO:0000313" key="3">
    <source>
        <dbReference type="EMBL" id="JAT82430.1"/>
    </source>
</evidence>
<keyword evidence="2" id="KW-1133">Transmembrane helix</keyword>
<dbReference type="OrthoDB" id="664115at2759"/>
<proteinExistence type="predicted"/>
<keyword evidence="2" id="KW-0472">Membrane</keyword>
<dbReference type="EMBL" id="GDQN01002627">
    <property type="protein sequence ID" value="JAT88427.1"/>
    <property type="molecule type" value="Transcribed_RNA"/>
</dbReference>
<evidence type="ECO:0000256" key="1">
    <source>
        <dbReference type="SAM" id="MobiDB-lite"/>
    </source>
</evidence>
<feature type="region of interest" description="Disordered" evidence="1">
    <location>
        <begin position="212"/>
        <end position="231"/>
    </location>
</feature>
<organism evidence="3">
    <name type="scientific">Pectinophora gossypiella</name>
    <name type="common">Cotton pink bollworm</name>
    <name type="synonym">Depressaria gossypiella</name>
    <dbReference type="NCBI Taxonomy" id="13191"/>
    <lineage>
        <taxon>Eukaryota</taxon>
        <taxon>Metazoa</taxon>
        <taxon>Ecdysozoa</taxon>
        <taxon>Arthropoda</taxon>
        <taxon>Hexapoda</taxon>
        <taxon>Insecta</taxon>
        <taxon>Pterygota</taxon>
        <taxon>Neoptera</taxon>
        <taxon>Endopterygota</taxon>
        <taxon>Lepidoptera</taxon>
        <taxon>Glossata</taxon>
        <taxon>Ditrysia</taxon>
        <taxon>Gelechioidea</taxon>
        <taxon>Gelechiidae</taxon>
        <taxon>Apatetrinae</taxon>
        <taxon>Pectinophora</taxon>
    </lineage>
</organism>
<accession>A0A1E1W633</accession>
<dbReference type="AlphaFoldDB" id="A0A1E1W633"/>
<evidence type="ECO:0000313" key="4">
    <source>
        <dbReference type="EMBL" id="JAT88427.1"/>
    </source>
</evidence>
<gene>
    <name evidence="4" type="ORF">g.8819</name>
    <name evidence="3" type="ORF">g.8822</name>
</gene>
<reference evidence="3" key="1">
    <citation type="submission" date="2015-09" db="EMBL/GenBank/DDBJ databases">
        <title>De novo assembly of Pectinophora gossypiella (Pink Bollworm) gut transcriptome.</title>
        <authorList>
            <person name="Tassone E.E."/>
        </authorList>
    </citation>
    <scope>NUCLEOTIDE SEQUENCE</scope>
</reference>
<feature type="transmembrane region" description="Helical" evidence="2">
    <location>
        <begin position="146"/>
        <end position="170"/>
    </location>
</feature>
<evidence type="ECO:0000256" key="2">
    <source>
        <dbReference type="SAM" id="Phobius"/>
    </source>
</evidence>
<sequence length="231" mass="25281">MVNLQREGLSLLLKLGRAIAESEDTTEVPEEVNTLKPAETNVEPMKAYWESDKEELEKKKAPFIDLFIKNIALERIPDSTPKPIAESHYDFEKLSLVYLPEFTTKVNEKLKEPSSTPFVPPLAPGVTEGAPKAGSGISTSGRDAGVVAGIVVAVISGVIILAALIAVVMYRHYVHRNVTSMNFDNPVYRKTTEDQFALEKNGYAPGSKLYPSTVGEEAQEPLNTSGTNDFV</sequence>